<feature type="compositionally biased region" description="Basic and acidic residues" evidence="1">
    <location>
        <begin position="126"/>
        <end position="137"/>
    </location>
</feature>
<reference evidence="2" key="1">
    <citation type="submission" date="2021-06" db="EMBL/GenBank/DDBJ databases">
        <authorList>
            <person name="Kallberg Y."/>
            <person name="Tangrot J."/>
            <person name="Rosling A."/>
        </authorList>
    </citation>
    <scope>NUCLEOTIDE SEQUENCE</scope>
    <source>
        <strain evidence="2">IA702</strain>
    </source>
</reference>
<evidence type="ECO:0000313" key="2">
    <source>
        <dbReference type="EMBL" id="CAG8473819.1"/>
    </source>
</evidence>
<comment type="caution">
    <text evidence="2">The sequence shown here is derived from an EMBL/GenBank/DDBJ whole genome shotgun (WGS) entry which is preliminary data.</text>
</comment>
<dbReference type="GO" id="GO:0009966">
    <property type="term" value="P:regulation of signal transduction"/>
    <property type="evidence" value="ECO:0007669"/>
    <property type="project" value="InterPro"/>
</dbReference>
<evidence type="ECO:0000313" key="3">
    <source>
        <dbReference type="Proteomes" id="UP000789572"/>
    </source>
</evidence>
<sequence length="160" mass="18963">MASETKPKGILKNSSINLQQKTPKLKWDEDNLQLTESQKSATMKILEPPTPYIHYNQETDEIMTDLDTREKHRKFLQMRAQHYNMREAIRMGHRLLEEEDDDNENSAANGENYYEEEEEEGENQGEDNKKKEREKKYASKEYMAEWDKIKASAADRMDTR</sequence>
<dbReference type="PANTHER" id="PTHR12398">
    <property type="entry name" value="PROTEIN PHOSPHATASE INHIBITOR"/>
    <property type="match status" value="1"/>
</dbReference>
<dbReference type="GO" id="GO:0004864">
    <property type="term" value="F:protein phosphatase inhibitor activity"/>
    <property type="evidence" value="ECO:0007669"/>
    <property type="project" value="InterPro"/>
</dbReference>
<dbReference type="Pfam" id="PF04979">
    <property type="entry name" value="IPP-2"/>
    <property type="match status" value="1"/>
</dbReference>
<accession>A0A9N8W6G9</accession>
<feature type="compositionally biased region" description="Acidic residues" evidence="1">
    <location>
        <begin position="113"/>
        <end position="125"/>
    </location>
</feature>
<dbReference type="InterPro" id="IPR007062">
    <property type="entry name" value="PPI-2"/>
</dbReference>
<dbReference type="Proteomes" id="UP000789572">
    <property type="component" value="Unassembled WGS sequence"/>
</dbReference>
<keyword evidence="3" id="KW-1185">Reference proteome</keyword>
<organism evidence="2 3">
    <name type="scientific">Paraglomus occultum</name>
    <dbReference type="NCBI Taxonomy" id="144539"/>
    <lineage>
        <taxon>Eukaryota</taxon>
        <taxon>Fungi</taxon>
        <taxon>Fungi incertae sedis</taxon>
        <taxon>Mucoromycota</taxon>
        <taxon>Glomeromycotina</taxon>
        <taxon>Glomeromycetes</taxon>
        <taxon>Paraglomerales</taxon>
        <taxon>Paraglomeraceae</taxon>
        <taxon>Paraglomus</taxon>
    </lineage>
</organism>
<feature type="region of interest" description="Disordered" evidence="1">
    <location>
        <begin position="94"/>
        <end position="137"/>
    </location>
</feature>
<evidence type="ECO:0000256" key="1">
    <source>
        <dbReference type="SAM" id="MobiDB-lite"/>
    </source>
</evidence>
<dbReference type="AlphaFoldDB" id="A0A9N8W6G9"/>
<name>A0A9N8W6G9_9GLOM</name>
<gene>
    <name evidence="2" type="ORF">POCULU_LOCUS1179</name>
</gene>
<dbReference type="PANTHER" id="PTHR12398:SF20">
    <property type="entry name" value="PROTEIN PHOSPHATASE 1 REGULATORY INHIBITOR SUBUNIT 2"/>
    <property type="match status" value="1"/>
</dbReference>
<protein>
    <submittedName>
        <fullName evidence="2">8102_t:CDS:1</fullName>
    </submittedName>
</protein>
<dbReference type="OrthoDB" id="551302at2759"/>
<proteinExistence type="predicted"/>
<dbReference type="EMBL" id="CAJVPJ010000082">
    <property type="protein sequence ID" value="CAG8473819.1"/>
    <property type="molecule type" value="Genomic_DNA"/>
</dbReference>